<dbReference type="Proteomes" id="UP000266178">
    <property type="component" value="Unassembled WGS sequence"/>
</dbReference>
<feature type="chain" id="PRO_5030071926" evidence="1">
    <location>
        <begin position="21"/>
        <end position="251"/>
    </location>
</feature>
<accession>A0A399FCC9</accession>
<dbReference type="RefSeq" id="WP_119356176.1">
    <property type="nucleotide sequence ID" value="NZ_BJXM01000013.1"/>
</dbReference>
<dbReference type="EMBL" id="QWLB01000006">
    <property type="protein sequence ID" value="RIH93396.1"/>
    <property type="molecule type" value="Genomic_DNA"/>
</dbReference>
<protein>
    <submittedName>
        <fullName evidence="2">Uncharacterized protein</fullName>
    </submittedName>
</protein>
<organism evidence="2 3">
    <name type="scientific">Meiothermus granaticius NBRC 107808</name>
    <dbReference type="NCBI Taxonomy" id="1227551"/>
    <lineage>
        <taxon>Bacteria</taxon>
        <taxon>Thermotogati</taxon>
        <taxon>Deinococcota</taxon>
        <taxon>Deinococci</taxon>
        <taxon>Thermales</taxon>
        <taxon>Thermaceae</taxon>
        <taxon>Meiothermus</taxon>
    </lineage>
</organism>
<reference evidence="2 3" key="1">
    <citation type="submission" date="2018-08" db="EMBL/GenBank/DDBJ databases">
        <title>Meiothermus granaticius genome AF-68 sequencing project.</title>
        <authorList>
            <person name="Da Costa M.S."/>
            <person name="Albuquerque L."/>
            <person name="Raposo P."/>
            <person name="Froufe H.J.C."/>
            <person name="Barroso C.S."/>
            <person name="Egas C."/>
        </authorList>
    </citation>
    <scope>NUCLEOTIDE SEQUENCE [LARGE SCALE GENOMIC DNA]</scope>
    <source>
        <strain evidence="2 3">AF-68</strain>
    </source>
</reference>
<evidence type="ECO:0000313" key="3">
    <source>
        <dbReference type="Proteomes" id="UP000266178"/>
    </source>
</evidence>
<keyword evidence="1" id="KW-0732">Signal</keyword>
<dbReference type="OrthoDB" id="27394at2"/>
<evidence type="ECO:0000256" key="1">
    <source>
        <dbReference type="SAM" id="SignalP"/>
    </source>
</evidence>
<evidence type="ECO:0000313" key="2">
    <source>
        <dbReference type="EMBL" id="RIH93396.1"/>
    </source>
</evidence>
<feature type="signal peptide" evidence="1">
    <location>
        <begin position="1"/>
        <end position="20"/>
    </location>
</feature>
<sequence length="251" mass="25714">MKKALLTALLSAALGSLALADGFSLTVNLPILPQFGILGGQFISPYRSYRGTALNYTVSTANNVVVGGSLRPGFSAGNFALSSRVGGVIVTKLNQTDTGYVEGAVHLGSNQYFVPGPFGLDADLGGEVFIAQRAAQNLALYGGAGLTGTLTLVPSLQLGAILNAYAGLKLELTQDLDGYLEGGLVYPFGGSLGYDVTASLYYTVIPGGRIGVYTGFLNQSGVGGAGAFKLGLAGEFTEKPETLGTPGNYLP</sequence>
<comment type="caution">
    <text evidence="2">The sequence shown here is derived from an EMBL/GenBank/DDBJ whole genome shotgun (WGS) entry which is preliminary data.</text>
</comment>
<proteinExistence type="predicted"/>
<dbReference type="AlphaFoldDB" id="A0A399FCC9"/>
<keyword evidence="3" id="KW-1185">Reference proteome</keyword>
<gene>
    <name evidence="2" type="ORF">Mgrana_00652</name>
</gene>
<name>A0A399FCC9_9DEIN</name>